<proteinExistence type="predicted"/>
<organism evidence="2 3">
    <name type="scientific">Streptomyces mordarskii</name>
    <dbReference type="NCBI Taxonomy" id="1226758"/>
    <lineage>
        <taxon>Bacteria</taxon>
        <taxon>Bacillati</taxon>
        <taxon>Actinomycetota</taxon>
        <taxon>Actinomycetes</taxon>
        <taxon>Kitasatosporales</taxon>
        <taxon>Streptomycetaceae</taxon>
        <taxon>Streptomyces</taxon>
    </lineage>
</organism>
<name>A0ABP3N376_9ACTN</name>
<reference evidence="3" key="1">
    <citation type="journal article" date="2019" name="Int. J. Syst. Evol. Microbiol.">
        <title>The Global Catalogue of Microorganisms (GCM) 10K type strain sequencing project: providing services to taxonomists for standard genome sequencing and annotation.</title>
        <authorList>
            <consortium name="The Broad Institute Genomics Platform"/>
            <consortium name="The Broad Institute Genome Sequencing Center for Infectious Disease"/>
            <person name="Wu L."/>
            <person name="Ma J."/>
        </authorList>
    </citation>
    <scope>NUCLEOTIDE SEQUENCE [LARGE SCALE GENOMIC DNA]</scope>
    <source>
        <strain evidence="3">JCM 5052</strain>
    </source>
</reference>
<evidence type="ECO:0000313" key="2">
    <source>
        <dbReference type="EMBL" id="GAA0531635.1"/>
    </source>
</evidence>
<feature type="region of interest" description="Disordered" evidence="1">
    <location>
        <begin position="1"/>
        <end position="91"/>
    </location>
</feature>
<gene>
    <name evidence="2" type="ORF">GCM10010390_37330</name>
</gene>
<protein>
    <submittedName>
        <fullName evidence="2">Uncharacterized protein</fullName>
    </submittedName>
</protein>
<evidence type="ECO:0000256" key="1">
    <source>
        <dbReference type="SAM" id="MobiDB-lite"/>
    </source>
</evidence>
<sequence>MADPRMGREAGTEGLAAGDDRQYVLGEGGGEDGPQQPGGEGRERGGLEHHRVPRGERGRELRRRELEGKVPRDDRGDGPERSPADLGVYRPAVRDRLGRRVQFGEVAQAGRRTGDLRVRLGQRLALFTGEQRSEVGSGRLHGVGRREQRGGAGGGVGPPVAPGIAGPFDDGVQLVRPLVGGLVDGLARRRIEDGEALAAGPRGATGLMRRHARGQLAVATVAAYSWACRSISARKAATSSG</sequence>
<dbReference type="Proteomes" id="UP001501576">
    <property type="component" value="Unassembled WGS sequence"/>
</dbReference>
<accession>A0ABP3N376</accession>
<dbReference type="EMBL" id="BAAABZ010000025">
    <property type="protein sequence ID" value="GAA0531635.1"/>
    <property type="molecule type" value="Genomic_DNA"/>
</dbReference>
<keyword evidence="3" id="KW-1185">Reference proteome</keyword>
<feature type="compositionally biased region" description="Basic and acidic residues" evidence="1">
    <location>
        <begin position="1"/>
        <end position="11"/>
    </location>
</feature>
<feature type="compositionally biased region" description="Gly residues" evidence="1">
    <location>
        <begin position="26"/>
        <end position="39"/>
    </location>
</feature>
<evidence type="ECO:0000313" key="3">
    <source>
        <dbReference type="Proteomes" id="UP001501576"/>
    </source>
</evidence>
<feature type="compositionally biased region" description="Basic and acidic residues" evidence="1">
    <location>
        <begin position="40"/>
        <end position="83"/>
    </location>
</feature>
<comment type="caution">
    <text evidence="2">The sequence shown here is derived from an EMBL/GenBank/DDBJ whole genome shotgun (WGS) entry which is preliminary data.</text>
</comment>